<evidence type="ECO:0000313" key="2">
    <source>
        <dbReference type="Proteomes" id="UP000612899"/>
    </source>
</evidence>
<comment type="caution">
    <text evidence="1">The sequence shown here is derived from an EMBL/GenBank/DDBJ whole genome shotgun (WGS) entry which is preliminary data.</text>
</comment>
<gene>
    <name evidence="1" type="ORF">Rhe02_78470</name>
</gene>
<organism evidence="1 2">
    <name type="scientific">Rhizocola hellebori</name>
    <dbReference type="NCBI Taxonomy" id="1392758"/>
    <lineage>
        <taxon>Bacteria</taxon>
        <taxon>Bacillati</taxon>
        <taxon>Actinomycetota</taxon>
        <taxon>Actinomycetes</taxon>
        <taxon>Micromonosporales</taxon>
        <taxon>Micromonosporaceae</taxon>
        <taxon>Rhizocola</taxon>
    </lineage>
</organism>
<proteinExistence type="predicted"/>
<dbReference type="EMBL" id="BONY01000076">
    <property type="protein sequence ID" value="GIH09780.1"/>
    <property type="molecule type" value="Genomic_DNA"/>
</dbReference>
<protein>
    <submittedName>
        <fullName evidence="1">Uncharacterized protein</fullName>
    </submittedName>
</protein>
<reference evidence="1" key="1">
    <citation type="submission" date="2021-01" db="EMBL/GenBank/DDBJ databases">
        <title>Whole genome shotgun sequence of Rhizocola hellebori NBRC 109834.</title>
        <authorList>
            <person name="Komaki H."/>
            <person name="Tamura T."/>
        </authorList>
    </citation>
    <scope>NUCLEOTIDE SEQUENCE</scope>
    <source>
        <strain evidence="1">NBRC 109834</strain>
    </source>
</reference>
<keyword evidence="2" id="KW-1185">Reference proteome</keyword>
<evidence type="ECO:0000313" key="1">
    <source>
        <dbReference type="EMBL" id="GIH09780.1"/>
    </source>
</evidence>
<dbReference type="Proteomes" id="UP000612899">
    <property type="component" value="Unassembled WGS sequence"/>
</dbReference>
<dbReference type="AlphaFoldDB" id="A0A8J3QF80"/>
<sequence>MLEDFVRKDHPIDRLVATVEGTVPVSVANSMQALSQQLAGRRQLVLGPPELFDESDVRDGRSLGFVLSIYTARPPWNKEVDRTVDRAHLEDVKELLGEICRISGECHVSFTVGFMGESIGAVDEGRMDESLEVGFIGEWERVLDERDQ</sequence>
<name>A0A8J3QF80_9ACTN</name>
<accession>A0A8J3QF80</accession>